<sequence length="307" mass="33692">MKRVLLTLPLMLSLFACGKKEAERTPIEPAPVNIAVGIGKITPQGGVSKLASPVAGIVSDIAVTTGVKVKQGDLLLTLDNTDASLALNEIESRLSTQQKSIASAKVLKEQGVIRLREKERKLKDALELLAAGAESGENVRSLQNEYDLEKQNLEKLQNDILLQESQLREIAAQRKMRSEELNRTSLRAPMDGIVLDVLPKRGEAVNRYETYALLAPDTPLIVLAEIDEMFSNRLKLGQSCEIRVAGNPQPVAHGKLIVISPDLKSKSLFSDSGEDFQDRRVREIEVSIDNDSGLLIDTKVECIVHLN</sequence>
<dbReference type="Proteomes" id="UP000178485">
    <property type="component" value="Chromosome i"/>
</dbReference>
<protein>
    <recommendedName>
        <fullName evidence="2">CzcB-like barrel-sandwich hybrid domain-containing protein</fullName>
    </recommendedName>
</protein>
<dbReference type="EMBL" id="LT608328">
    <property type="protein sequence ID" value="SCM55738.1"/>
    <property type="molecule type" value="Genomic_DNA"/>
</dbReference>
<evidence type="ECO:0000256" key="1">
    <source>
        <dbReference type="SAM" id="Coils"/>
    </source>
</evidence>
<dbReference type="KEGG" id="pmuc:ING2E5A_0540"/>
<organism evidence="3 4">
    <name type="scientific">Petrimonas mucosa</name>
    <dbReference type="NCBI Taxonomy" id="1642646"/>
    <lineage>
        <taxon>Bacteria</taxon>
        <taxon>Pseudomonadati</taxon>
        <taxon>Bacteroidota</taxon>
        <taxon>Bacteroidia</taxon>
        <taxon>Bacteroidales</taxon>
        <taxon>Dysgonomonadaceae</taxon>
        <taxon>Petrimonas</taxon>
    </lineage>
</organism>
<dbReference type="Pfam" id="PF25973">
    <property type="entry name" value="BSH_CzcB"/>
    <property type="match status" value="1"/>
</dbReference>
<dbReference type="AlphaFoldDB" id="A0A1G4G4B2"/>
<feature type="domain" description="CzcB-like barrel-sandwich hybrid" evidence="2">
    <location>
        <begin position="49"/>
        <end position="209"/>
    </location>
</feature>
<evidence type="ECO:0000313" key="4">
    <source>
        <dbReference type="Proteomes" id="UP000178485"/>
    </source>
</evidence>
<dbReference type="STRING" id="1642646.ING2E5A_0540"/>
<dbReference type="PANTHER" id="PTHR30469:SF15">
    <property type="entry name" value="HLYD FAMILY OF SECRETION PROTEINS"/>
    <property type="match status" value="1"/>
</dbReference>
<accession>A0A1G4G4B2</accession>
<dbReference type="PROSITE" id="PS51257">
    <property type="entry name" value="PROKAR_LIPOPROTEIN"/>
    <property type="match status" value="1"/>
</dbReference>
<keyword evidence="1" id="KW-0175">Coiled coil</keyword>
<dbReference type="SUPFAM" id="SSF111369">
    <property type="entry name" value="HlyD-like secretion proteins"/>
    <property type="match status" value="1"/>
</dbReference>
<name>A0A1G4G4B2_9BACT</name>
<dbReference type="Gene3D" id="2.40.50.100">
    <property type="match status" value="1"/>
</dbReference>
<dbReference type="PANTHER" id="PTHR30469">
    <property type="entry name" value="MULTIDRUG RESISTANCE PROTEIN MDTA"/>
    <property type="match status" value="1"/>
</dbReference>
<proteinExistence type="predicted"/>
<keyword evidence="4" id="KW-1185">Reference proteome</keyword>
<dbReference type="RefSeq" id="WP_083373153.1">
    <property type="nucleotide sequence ID" value="NZ_DUQN01000014.1"/>
</dbReference>
<dbReference type="Gene3D" id="1.10.287.470">
    <property type="entry name" value="Helix hairpin bin"/>
    <property type="match status" value="1"/>
</dbReference>
<dbReference type="InterPro" id="IPR058647">
    <property type="entry name" value="BSH_CzcB-like"/>
</dbReference>
<dbReference type="GO" id="GO:1990281">
    <property type="term" value="C:efflux pump complex"/>
    <property type="evidence" value="ECO:0007669"/>
    <property type="project" value="TreeGrafter"/>
</dbReference>
<reference evidence="3 4" key="1">
    <citation type="submission" date="2016-08" db="EMBL/GenBank/DDBJ databases">
        <authorList>
            <person name="Seilhamer J.J."/>
        </authorList>
    </citation>
    <scope>NUCLEOTIDE SEQUENCE [LARGE SCALE GENOMIC DNA]</scope>
    <source>
        <strain evidence="3">ING2-E5A</strain>
    </source>
</reference>
<dbReference type="GO" id="GO:0015562">
    <property type="term" value="F:efflux transmembrane transporter activity"/>
    <property type="evidence" value="ECO:0007669"/>
    <property type="project" value="TreeGrafter"/>
</dbReference>
<evidence type="ECO:0000313" key="3">
    <source>
        <dbReference type="EMBL" id="SCM55738.1"/>
    </source>
</evidence>
<gene>
    <name evidence="3" type="ORF">ING2E5A_0540</name>
</gene>
<evidence type="ECO:0000259" key="2">
    <source>
        <dbReference type="Pfam" id="PF25973"/>
    </source>
</evidence>
<feature type="coiled-coil region" evidence="1">
    <location>
        <begin position="139"/>
        <end position="173"/>
    </location>
</feature>